<organism evidence="1 2">
    <name type="scientific">Bradyrhizobium vignae</name>
    <dbReference type="NCBI Taxonomy" id="1549949"/>
    <lineage>
        <taxon>Bacteria</taxon>
        <taxon>Pseudomonadati</taxon>
        <taxon>Pseudomonadota</taxon>
        <taxon>Alphaproteobacteria</taxon>
        <taxon>Hyphomicrobiales</taxon>
        <taxon>Nitrobacteraceae</taxon>
        <taxon>Bradyrhizobium</taxon>
    </lineage>
</organism>
<accession>A0A2U3QAI6</accession>
<dbReference type="EMBL" id="LS398110">
    <property type="protein sequence ID" value="SPP98418.1"/>
    <property type="molecule type" value="Genomic_DNA"/>
</dbReference>
<proteinExistence type="predicted"/>
<dbReference type="Proteomes" id="UP000246085">
    <property type="component" value="Chromosome BRAD3257"/>
</dbReference>
<dbReference type="KEGG" id="bvz:BRAD3257_7784"/>
<reference evidence="1 2" key="1">
    <citation type="submission" date="2018-03" db="EMBL/GenBank/DDBJ databases">
        <authorList>
            <person name="Gully D."/>
        </authorList>
    </citation>
    <scope>NUCLEOTIDE SEQUENCE [LARGE SCALE GENOMIC DNA]</scope>
    <source>
        <strain evidence="1">ORS3257</strain>
    </source>
</reference>
<name>A0A2U3QAI6_9BRAD</name>
<evidence type="ECO:0000313" key="1">
    <source>
        <dbReference type="EMBL" id="SPP98418.1"/>
    </source>
</evidence>
<dbReference type="AlphaFoldDB" id="A0A2U3QAI6"/>
<gene>
    <name evidence="1" type="ORF">BRAD3257_7784</name>
</gene>
<evidence type="ECO:0000313" key="2">
    <source>
        <dbReference type="Proteomes" id="UP000246085"/>
    </source>
</evidence>
<protein>
    <submittedName>
        <fullName evidence="1">Uncharacterized protein</fullName>
    </submittedName>
</protein>
<sequence length="86" mass="9583">MTLSLVLGADIETISDKCVGAARFVRGLNQPTCRVKECSTIEFPRSTKFGPTGQDAVAGWWLSQLSRPERQPGCRLVHHSEKTIRR</sequence>